<keyword evidence="5" id="KW-1185">Reference proteome</keyword>
<reference evidence="4" key="1">
    <citation type="journal article" date="2018" name="Data Brief">
        <title>Genome sequence data from 17 accessions of Ensete ventricosum, a staple food crop for millions in Ethiopia.</title>
        <authorList>
            <person name="Yemataw Z."/>
            <person name="Muzemil S."/>
            <person name="Ambachew D."/>
            <person name="Tripathi L."/>
            <person name="Tesfaye K."/>
            <person name="Chala A."/>
            <person name="Farbos A."/>
            <person name="O'Neill P."/>
            <person name="Moore K."/>
            <person name="Grant M."/>
            <person name="Studholme D.J."/>
        </authorList>
    </citation>
    <scope>NUCLEOTIDE SEQUENCE [LARGE SCALE GENOMIC DNA]</scope>
    <source>
        <tissue evidence="4">Leaf</tissue>
    </source>
</reference>
<dbReference type="Pfam" id="PF20431">
    <property type="entry name" value="E_motif"/>
    <property type="match status" value="1"/>
</dbReference>
<dbReference type="Proteomes" id="UP001222027">
    <property type="component" value="Unassembled WGS sequence"/>
</dbReference>
<name>A0A445MHY3_ENSVE</name>
<feature type="repeat" description="PPR" evidence="2">
    <location>
        <begin position="395"/>
        <end position="429"/>
    </location>
</feature>
<dbReference type="FunFam" id="1.25.40.10:FF:000090">
    <property type="entry name" value="Pentatricopeptide repeat-containing protein, chloroplastic"/>
    <property type="match status" value="1"/>
</dbReference>
<dbReference type="PANTHER" id="PTHR47926">
    <property type="entry name" value="PENTATRICOPEPTIDE REPEAT-CONTAINING PROTEIN"/>
    <property type="match status" value="1"/>
</dbReference>
<accession>A0A445MHY3</accession>
<dbReference type="AlphaFoldDB" id="A0A445MHY3"/>
<dbReference type="Proteomes" id="UP000290560">
    <property type="component" value="Unassembled WGS sequence"/>
</dbReference>
<feature type="repeat" description="PPR" evidence="2">
    <location>
        <begin position="695"/>
        <end position="729"/>
    </location>
</feature>
<dbReference type="OrthoDB" id="1915063at2759"/>
<dbReference type="Pfam" id="PF13041">
    <property type="entry name" value="PPR_2"/>
    <property type="match status" value="3"/>
</dbReference>
<dbReference type="InterPro" id="IPR002885">
    <property type="entry name" value="PPR_rpt"/>
</dbReference>
<dbReference type="Pfam" id="PF01535">
    <property type="entry name" value="PPR"/>
    <property type="match status" value="6"/>
</dbReference>
<dbReference type="FunFam" id="1.25.40.10:FF:000344">
    <property type="entry name" value="Pentatricopeptide repeat-containing protein"/>
    <property type="match status" value="1"/>
</dbReference>
<dbReference type="NCBIfam" id="TIGR00756">
    <property type="entry name" value="PPR"/>
    <property type="match status" value="5"/>
</dbReference>
<sequence length="873" mass="96128">MRNLLAFAAQRYSNPVYFLGPFSSLRLRIDAGLPPWLPLAFHSSGPRTRFHTLPSARTRPGIAESSPTASATHIKGCFADRCLRSYRAQDALRVLDEIPRLCFASWNRSNPVTAFYDMRSWGFRPDQVAYGKVVSACAASRNLDLAEQVYALVIKDGFCSDGYVCSGLIDLFSKHGRLDDALGVFWEGAATNVVCWNAIIAGAVWNEENSIALDLFPQMVNGFCMPNLFTLSSILRACAAAGKLDSGKGIHAWVIKHDAGADVVVTTAVVDMYAKCGDMDAAMKEFSRMLVRNVVSWTAIISGFVQKEEVGDALMLFKQMLCSGVEINKYTMTSVLLACSKLSTVQETDQIHCSITKIGLRTDPVVKDALLSTYAKLGNVQSSEKIFEETDMLRSLTTWSAMVCGLAQNECLLRSLQLFCRMFSEGLKPDKKCCSVVLSVVDSIDFGRQIHSYAIKDGSVHDVLVGSALFTMYSKCGSLEDSCKFFIRMQERDRASWASMIAGFSGRAHTNEAFQLFRDMILEHIVPDEMTISSILVACNDGRFLMKGKELHGHTLRIGLRIDPPLGSALVSMYLKCKNLASAKRVFDGVLQKDQIIWSSLVSGYATNGYSEEALKALTHMVAAGLEVDRFTCSSVLWVCANLWRPILGEQLHGHAIRAGTISYNAVSGALLTLYAKCGRIDDSHRVFDETEYPDLVMWTSMIDAYARHGSGVEALEMFELMKENGIRPDSVTFVSVLSACSRNGLVEKGFFHFNSMSSDYGIEPKTHHFACMVDLLGRSGRLKEAADLIGRMPIEPDLLVWSTLLGACKVHGDVQLGKLAAEKVLELEPRDSGTIISLSNISADVGNWEDVLRIRSSMKGGSLKKEPGWSIT</sequence>
<evidence type="ECO:0008006" key="6">
    <source>
        <dbReference type="Google" id="ProtNLM"/>
    </source>
</evidence>
<dbReference type="EMBL" id="KV876023">
    <property type="protein sequence ID" value="RZR73806.1"/>
    <property type="molecule type" value="Genomic_DNA"/>
</dbReference>
<organism evidence="4">
    <name type="scientific">Ensete ventricosum</name>
    <name type="common">Abyssinian banana</name>
    <name type="synonym">Musa ensete</name>
    <dbReference type="NCBI Taxonomy" id="4639"/>
    <lineage>
        <taxon>Eukaryota</taxon>
        <taxon>Viridiplantae</taxon>
        <taxon>Streptophyta</taxon>
        <taxon>Embryophyta</taxon>
        <taxon>Tracheophyta</taxon>
        <taxon>Spermatophyta</taxon>
        <taxon>Magnoliopsida</taxon>
        <taxon>Liliopsida</taxon>
        <taxon>Zingiberales</taxon>
        <taxon>Musaceae</taxon>
        <taxon>Ensete</taxon>
    </lineage>
</organism>
<evidence type="ECO:0000313" key="3">
    <source>
        <dbReference type="EMBL" id="KAJ8504497.1"/>
    </source>
</evidence>
<evidence type="ECO:0000256" key="2">
    <source>
        <dbReference type="PROSITE-ProRule" id="PRU00708"/>
    </source>
</evidence>
<dbReference type="PROSITE" id="PS51375">
    <property type="entry name" value="PPR"/>
    <property type="match status" value="5"/>
</dbReference>
<protein>
    <recommendedName>
        <fullName evidence="6">Pentacotripeptide-repeat region of PRORP domain-containing protein</fullName>
    </recommendedName>
</protein>
<proteinExistence type="predicted"/>
<evidence type="ECO:0000313" key="5">
    <source>
        <dbReference type="Proteomes" id="UP001222027"/>
    </source>
</evidence>
<gene>
    <name evidence="4" type="ORF">BHM03_00028248</name>
    <name evidence="3" type="ORF">OPV22_005383</name>
</gene>
<dbReference type="FunFam" id="1.25.40.10:FF:000856">
    <property type="entry name" value="Pentatricopeptide repeat-containing protein chloroplastic"/>
    <property type="match status" value="1"/>
</dbReference>
<dbReference type="InterPro" id="IPR011990">
    <property type="entry name" value="TPR-like_helical_dom_sf"/>
</dbReference>
<evidence type="ECO:0000313" key="4">
    <source>
        <dbReference type="EMBL" id="RZR73806.1"/>
    </source>
</evidence>
<feature type="repeat" description="PPR" evidence="2">
    <location>
        <begin position="293"/>
        <end position="327"/>
    </location>
</feature>
<dbReference type="GO" id="GO:0009451">
    <property type="term" value="P:RNA modification"/>
    <property type="evidence" value="ECO:0007669"/>
    <property type="project" value="InterPro"/>
</dbReference>
<dbReference type="PANTHER" id="PTHR47926:SF496">
    <property type="entry name" value="PENTACOTRIPEPTIDE-REPEAT REGION OF PRORP DOMAIN-CONTAINING PROTEIN"/>
    <property type="match status" value="1"/>
</dbReference>
<feature type="repeat" description="PPR" evidence="2">
    <location>
        <begin position="493"/>
        <end position="527"/>
    </location>
</feature>
<reference evidence="3 5" key="2">
    <citation type="submission" date="2022-12" db="EMBL/GenBank/DDBJ databases">
        <title>Chromosome-scale assembly of the Ensete ventricosum genome.</title>
        <authorList>
            <person name="Dussert Y."/>
            <person name="Stocks J."/>
            <person name="Wendawek A."/>
            <person name="Woldeyes F."/>
            <person name="Nichols R.A."/>
            <person name="Borrell J.S."/>
        </authorList>
    </citation>
    <scope>NUCLEOTIDE SEQUENCE [LARGE SCALE GENOMIC DNA]</scope>
    <source>
        <strain evidence="5">cv. Maze</strain>
        <strain evidence="3">MazeRef_0001</strain>
        <tissue evidence="3">Seeds</tissue>
    </source>
</reference>
<dbReference type="Gene3D" id="1.25.40.10">
    <property type="entry name" value="Tetratricopeptide repeat domain"/>
    <property type="match status" value="7"/>
</dbReference>
<feature type="repeat" description="PPR" evidence="2">
    <location>
        <begin position="594"/>
        <end position="628"/>
    </location>
</feature>
<evidence type="ECO:0000256" key="1">
    <source>
        <dbReference type="ARBA" id="ARBA00022737"/>
    </source>
</evidence>
<dbReference type="EMBL" id="JAQQAF010000002">
    <property type="protein sequence ID" value="KAJ8504497.1"/>
    <property type="molecule type" value="Genomic_DNA"/>
</dbReference>
<dbReference type="InterPro" id="IPR046848">
    <property type="entry name" value="E_motif"/>
</dbReference>
<dbReference type="InterPro" id="IPR046960">
    <property type="entry name" value="PPR_At4g14850-like_plant"/>
</dbReference>
<keyword evidence="1" id="KW-0677">Repeat</keyword>
<dbReference type="GO" id="GO:0003723">
    <property type="term" value="F:RNA binding"/>
    <property type="evidence" value="ECO:0007669"/>
    <property type="project" value="InterPro"/>
</dbReference>